<dbReference type="InterPro" id="IPR050260">
    <property type="entry name" value="FAD-bd_OxRdtase"/>
</dbReference>
<keyword evidence="4" id="KW-0274">FAD</keyword>
<keyword evidence="7" id="KW-1185">Reference proteome</keyword>
<evidence type="ECO:0000256" key="1">
    <source>
        <dbReference type="ARBA" id="ARBA00001974"/>
    </source>
</evidence>
<dbReference type="PANTHER" id="PTHR43429:SF3">
    <property type="entry name" value="NITRITE REDUCTASE [NAD(P)H]"/>
    <property type="match status" value="1"/>
</dbReference>
<sequence length="434" mass="49464">MSKIVIIGNGIAGVTAARHIRKSSNDSITIVSSETEHFFSRTALMYIFMGHMKFENTKPYEDWFWKKNKIDLVYDHVNAVETQNNTLICRSGKKITFDTLILATGSQPNKFGWPGQDLQCVQGLYSYQDLQLMEQNSKGIKKAVIVGGGLIGIEMAEMLLSRNIEVTFLVREKEFWSNVLPMQEAKLISDHVRSHHVDLRLETELLNIQDNGEGKVKGIVTSKNESIECQLVGLTVGVSPSISFLKDSGIKINRGVLVNELMQTNIANVYAIGDCVERTYELSGRRNIEQVWYTGRMMGEVVAQTICGSPTKYEPGPWFNSAKFLDIEYQTYGNVSPQLKANESEFYWEHSGKKKAMHFIWDTSSQVFIGINSFGIRLRHEKFDAWLRAKQSISYVLEHLAEANFDPEFFRRHEPEIIQAFEKQFPHLLSLSLK</sequence>
<evidence type="ECO:0000256" key="4">
    <source>
        <dbReference type="ARBA" id="ARBA00022827"/>
    </source>
</evidence>
<organism evidence="6 7">
    <name type="scientific">Chryseotalea sanaruensis</name>
    <dbReference type="NCBI Taxonomy" id="2482724"/>
    <lineage>
        <taxon>Bacteria</taxon>
        <taxon>Pseudomonadati</taxon>
        <taxon>Bacteroidota</taxon>
        <taxon>Cytophagia</taxon>
        <taxon>Cytophagales</taxon>
        <taxon>Chryseotaleaceae</taxon>
        <taxon>Chryseotalea</taxon>
    </lineage>
</organism>
<comment type="cofactor">
    <cofactor evidence="1">
        <name>FAD</name>
        <dbReference type="ChEBI" id="CHEBI:57692"/>
    </cofactor>
</comment>
<dbReference type="Gene3D" id="3.50.50.60">
    <property type="entry name" value="FAD/NAD(P)-binding domain"/>
    <property type="match status" value="2"/>
</dbReference>
<dbReference type="SUPFAM" id="SSF51905">
    <property type="entry name" value="FAD/NAD(P)-binding domain"/>
    <property type="match status" value="1"/>
</dbReference>
<gene>
    <name evidence="6" type="ORF">SanaruYs_23820</name>
</gene>
<dbReference type="GO" id="GO:0016491">
    <property type="term" value="F:oxidoreductase activity"/>
    <property type="evidence" value="ECO:0007669"/>
    <property type="project" value="InterPro"/>
</dbReference>
<dbReference type="PRINTS" id="PR00469">
    <property type="entry name" value="PNDRDTASEII"/>
</dbReference>
<dbReference type="OrthoDB" id="9792592at2"/>
<evidence type="ECO:0000313" key="6">
    <source>
        <dbReference type="EMBL" id="GCC52146.1"/>
    </source>
</evidence>
<dbReference type="InterPro" id="IPR023753">
    <property type="entry name" value="FAD/NAD-binding_dom"/>
</dbReference>
<comment type="caution">
    <text evidence="6">The sequence shown here is derived from an EMBL/GenBank/DDBJ whole genome shotgun (WGS) entry which is preliminary data.</text>
</comment>
<dbReference type="EMBL" id="BHXQ01000004">
    <property type="protein sequence ID" value="GCC52146.1"/>
    <property type="molecule type" value="Genomic_DNA"/>
</dbReference>
<evidence type="ECO:0000313" key="7">
    <source>
        <dbReference type="Proteomes" id="UP000288227"/>
    </source>
</evidence>
<dbReference type="AlphaFoldDB" id="A0A401UB59"/>
<evidence type="ECO:0000256" key="3">
    <source>
        <dbReference type="ARBA" id="ARBA00022630"/>
    </source>
</evidence>
<dbReference type="Pfam" id="PF07992">
    <property type="entry name" value="Pyr_redox_2"/>
    <property type="match status" value="1"/>
</dbReference>
<comment type="similarity">
    <text evidence="2">Belongs to the FAD-dependent oxidoreductase family.</text>
</comment>
<dbReference type="PRINTS" id="PR00368">
    <property type="entry name" value="FADPNR"/>
</dbReference>
<dbReference type="InterPro" id="IPR036188">
    <property type="entry name" value="FAD/NAD-bd_sf"/>
</dbReference>
<protein>
    <submittedName>
        <fullName evidence="6">NAD(P)/FAD-dependent oxidoreductase</fullName>
    </submittedName>
</protein>
<keyword evidence="3" id="KW-0285">Flavoprotein</keyword>
<name>A0A401UB59_9BACT</name>
<evidence type="ECO:0000256" key="2">
    <source>
        <dbReference type="ARBA" id="ARBA00006442"/>
    </source>
</evidence>
<accession>A0A401UB59</accession>
<reference evidence="6 7" key="1">
    <citation type="submission" date="2018-11" db="EMBL/GenBank/DDBJ databases">
        <title>Chryseotalea sanarue gen. nov., sp., nov., a member of the family Cytophagaceae, isolated from a brackish lake in Hamamatsu Japan.</title>
        <authorList>
            <person name="Maejima Y."/>
            <person name="Iino T."/>
            <person name="Muraguchi Y."/>
            <person name="Fukuda K."/>
            <person name="Ohkuma M."/>
            <person name="Moriuchi R."/>
            <person name="Dohra H."/>
            <person name="Kimbara K."/>
            <person name="Shintani M."/>
        </authorList>
    </citation>
    <scope>NUCLEOTIDE SEQUENCE [LARGE SCALE GENOMIC DNA]</scope>
    <source>
        <strain evidence="6 7">Ys</strain>
    </source>
</reference>
<dbReference type="PANTHER" id="PTHR43429">
    <property type="entry name" value="PYRIDINE NUCLEOTIDE-DISULFIDE OXIDOREDUCTASE DOMAIN-CONTAINING"/>
    <property type="match status" value="1"/>
</dbReference>
<evidence type="ECO:0000259" key="5">
    <source>
        <dbReference type="Pfam" id="PF07992"/>
    </source>
</evidence>
<dbReference type="Proteomes" id="UP000288227">
    <property type="component" value="Unassembled WGS sequence"/>
</dbReference>
<proteinExistence type="inferred from homology"/>
<feature type="domain" description="FAD/NAD(P)-binding" evidence="5">
    <location>
        <begin position="3"/>
        <end position="285"/>
    </location>
</feature>
<dbReference type="RefSeq" id="WP_127122792.1">
    <property type="nucleotide sequence ID" value="NZ_BHXQ01000004.1"/>
</dbReference>